<organism evidence="3 4">
    <name type="scientific">Laspinema olomoucense D3b</name>
    <dbReference type="NCBI Taxonomy" id="2953688"/>
    <lineage>
        <taxon>Bacteria</taxon>
        <taxon>Bacillati</taxon>
        <taxon>Cyanobacteriota</taxon>
        <taxon>Cyanophyceae</taxon>
        <taxon>Oscillatoriophycideae</taxon>
        <taxon>Oscillatoriales</taxon>
        <taxon>Laspinemataceae</taxon>
        <taxon>Laspinema</taxon>
        <taxon>Laspinema olomoucense</taxon>
    </lineage>
</organism>
<gene>
    <name evidence="3" type="ORF">NG792_11990</name>
</gene>
<feature type="chain" id="PRO_5046113939" description="Secreted protein" evidence="2">
    <location>
        <begin position="23"/>
        <end position="63"/>
    </location>
</feature>
<evidence type="ECO:0000256" key="2">
    <source>
        <dbReference type="SAM" id="SignalP"/>
    </source>
</evidence>
<evidence type="ECO:0000313" key="4">
    <source>
        <dbReference type="Proteomes" id="UP001525961"/>
    </source>
</evidence>
<proteinExistence type="predicted"/>
<comment type="caution">
    <text evidence="3">The sequence shown here is derived from an EMBL/GenBank/DDBJ whole genome shotgun (WGS) entry which is preliminary data.</text>
</comment>
<protein>
    <recommendedName>
        <fullName evidence="5">Secreted protein</fullName>
    </recommendedName>
</protein>
<feature type="signal peptide" evidence="2">
    <location>
        <begin position="1"/>
        <end position="22"/>
    </location>
</feature>
<accession>A0ABT2N6V7</accession>
<evidence type="ECO:0000313" key="3">
    <source>
        <dbReference type="EMBL" id="MCT7978429.1"/>
    </source>
</evidence>
<dbReference type="EMBL" id="JAMXFA010000014">
    <property type="protein sequence ID" value="MCT7978429.1"/>
    <property type="molecule type" value="Genomic_DNA"/>
</dbReference>
<feature type="region of interest" description="Disordered" evidence="1">
    <location>
        <begin position="32"/>
        <end position="63"/>
    </location>
</feature>
<dbReference type="Proteomes" id="UP001525961">
    <property type="component" value="Unassembled WGS sequence"/>
</dbReference>
<reference evidence="3 4" key="1">
    <citation type="journal article" date="2022" name="Front. Microbiol.">
        <title>High genomic differentiation and limited gene flow indicate recent cryptic speciation within the genus Laspinema (cyanobacteria).</title>
        <authorList>
            <person name="Stanojkovic A."/>
            <person name="Skoupy S."/>
            <person name="Skaloud P."/>
            <person name="Dvorak P."/>
        </authorList>
    </citation>
    <scope>NUCLEOTIDE SEQUENCE [LARGE SCALE GENOMIC DNA]</scope>
    <source>
        <strain evidence="3 4">D3b</strain>
    </source>
</reference>
<sequence>MKLKISRYLILTAALGSVCLGAAAPAIGLDPASGCLPTELDPPSDSDTDSDSDTEDTETVSFR</sequence>
<keyword evidence="4" id="KW-1185">Reference proteome</keyword>
<name>A0ABT2N6V7_9CYAN</name>
<evidence type="ECO:0008006" key="5">
    <source>
        <dbReference type="Google" id="ProtNLM"/>
    </source>
</evidence>
<feature type="compositionally biased region" description="Acidic residues" evidence="1">
    <location>
        <begin position="42"/>
        <end position="63"/>
    </location>
</feature>
<dbReference type="RefSeq" id="WP_261235589.1">
    <property type="nucleotide sequence ID" value="NZ_JAMXFA010000014.1"/>
</dbReference>
<keyword evidence="2" id="KW-0732">Signal</keyword>
<evidence type="ECO:0000256" key="1">
    <source>
        <dbReference type="SAM" id="MobiDB-lite"/>
    </source>
</evidence>